<dbReference type="OrthoDB" id="9771584at2"/>
<dbReference type="AlphaFoldDB" id="A0A517Z0S7"/>
<reference evidence="1 2" key="1">
    <citation type="submission" date="2019-02" db="EMBL/GenBank/DDBJ databases">
        <title>Deep-cultivation of Planctomycetes and their phenomic and genomic characterization uncovers novel biology.</title>
        <authorList>
            <person name="Wiegand S."/>
            <person name="Jogler M."/>
            <person name="Boedeker C."/>
            <person name="Pinto D."/>
            <person name="Vollmers J."/>
            <person name="Rivas-Marin E."/>
            <person name="Kohn T."/>
            <person name="Peeters S.H."/>
            <person name="Heuer A."/>
            <person name="Rast P."/>
            <person name="Oberbeckmann S."/>
            <person name="Bunk B."/>
            <person name="Jeske O."/>
            <person name="Meyerdierks A."/>
            <person name="Storesund J.E."/>
            <person name="Kallscheuer N."/>
            <person name="Luecker S."/>
            <person name="Lage O.M."/>
            <person name="Pohl T."/>
            <person name="Merkel B.J."/>
            <person name="Hornburger P."/>
            <person name="Mueller R.-W."/>
            <person name="Bruemmer F."/>
            <person name="Labrenz M."/>
            <person name="Spormann A.M."/>
            <person name="Op den Camp H."/>
            <person name="Overmann J."/>
            <person name="Amann R."/>
            <person name="Jetten M.S.M."/>
            <person name="Mascher T."/>
            <person name="Medema M.H."/>
            <person name="Devos D.P."/>
            <person name="Kaster A.-K."/>
            <person name="Ovreas L."/>
            <person name="Rohde M."/>
            <person name="Galperin M.Y."/>
            <person name="Jogler C."/>
        </authorList>
    </citation>
    <scope>NUCLEOTIDE SEQUENCE [LARGE SCALE GENOMIC DNA]</scope>
    <source>
        <strain evidence="1 2">Mal4</strain>
    </source>
</reference>
<dbReference type="GO" id="GO:0005975">
    <property type="term" value="P:carbohydrate metabolic process"/>
    <property type="evidence" value="ECO:0007669"/>
    <property type="project" value="InterPro"/>
</dbReference>
<dbReference type="KEGG" id="mri:Mal4_03630"/>
<dbReference type="CDD" id="cd10935">
    <property type="entry name" value="CE4_WalW"/>
    <property type="match status" value="1"/>
</dbReference>
<sequence>MKPVLIVTVDTEEEGLWGGRYRATENTVENIQSVPLFQEVCDRYGIQPTYLVDTPVIEDERAAGVLQEIHESGRAEIGAHLHPWCCPPLDGQAIEPRRTYMCNLPEAEQRDKLRWLTDAIEERFGRRPTSFRAGRYGLDITGARLLQELGYVVDSSVIPFTDYSPQGGPDFRTALYEPYRIGNDDLRIPADDGALLEVPVSVGFNCHRFARTQRLQERLRRGILKKLRLEGILDRLGLVRRIKFSPEQSDAGRLIQLADAYVRNRAPVMVLMFHSSSLLPGMSPYVSNRNDLDRFLGTLDRIFEYCCVRCTWTSQTLTGFAEKVLPAAAA</sequence>
<gene>
    <name evidence="1" type="ORF">Mal4_03630</name>
</gene>
<accession>A0A517Z0S7</accession>
<evidence type="ECO:0008006" key="3">
    <source>
        <dbReference type="Google" id="ProtNLM"/>
    </source>
</evidence>
<dbReference type="EMBL" id="CP036275">
    <property type="protein sequence ID" value="QDU36080.1"/>
    <property type="molecule type" value="Genomic_DNA"/>
</dbReference>
<protein>
    <recommendedName>
        <fullName evidence="3">WalW protein</fullName>
    </recommendedName>
</protein>
<proteinExistence type="predicted"/>
<dbReference type="SUPFAM" id="SSF88713">
    <property type="entry name" value="Glycoside hydrolase/deacetylase"/>
    <property type="match status" value="1"/>
</dbReference>
<keyword evidence="2" id="KW-1185">Reference proteome</keyword>
<organism evidence="1 2">
    <name type="scientific">Maioricimonas rarisocia</name>
    <dbReference type="NCBI Taxonomy" id="2528026"/>
    <lineage>
        <taxon>Bacteria</taxon>
        <taxon>Pseudomonadati</taxon>
        <taxon>Planctomycetota</taxon>
        <taxon>Planctomycetia</taxon>
        <taxon>Planctomycetales</taxon>
        <taxon>Planctomycetaceae</taxon>
        <taxon>Maioricimonas</taxon>
    </lineage>
</organism>
<evidence type="ECO:0000313" key="1">
    <source>
        <dbReference type="EMBL" id="QDU36080.1"/>
    </source>
</evidence>
<dbReference type="Gene3D" id="3.20.20.370">
    <property type="entry name" value="Glycoside hydrolase/deacetylase"/>
    <property type="match status" value="1"/>
</dbReference>
<dbReference type="RefSeq" id="WP_145366782.1">
    <property type="nucleotide sequence ID" value="NZ_CP036275.1"/>
</dbReference>
<name>A0A517Z0S7_9PLAN</name>
<evidence type="ECO:0000313" key="2">
    <source>
        <dbReference type="Proteomes" id="UP000320496"/>
    </source>
</evidence>
<dbReference type="InterPro" id="IPR011330">
    <property type="entry name" value="Glyco_hydro/deAcase_b/a-brl"/>
</dbReference>
<dbReference type="Proteomes" id="UP000320496">
    <property type="component" value="Chromosome"/>
</dbReference>